<evidence type="ECO:0000256" key="17">
    <source>
        <dbReference type="SAM" id="Coils"/>
    </source>
</evidence>
<dbReference type="Proteomes" id="UP000576082">
    <property type="component" value="Unassembled WGS sequence"/>
</dbReference>
<keyword evidence="6 15" id="KW-0375">Hydrogen ion transport</keyword>
<dbReference type="InterPro" id="IPR050059">
    <property type="entry name" value="ATP_synthase_B_chain"/>
</dbReference>
<dbReference type="GO" id="GO:0046961">
    <property type="term" value="F:proton-transporting ATPase activity, rotational mechanism"/>
    <property type="evidence" value="ECO:0007669"/>
    <property type="project" value="TreeGrafter"/>
</dbReference>
<dbReference type="GO" id="GO:0045259">
    <property type="term" value="C:proton-transporting ATP synthase complex"/>
    <property type="evidence" value="ECO:0007669"/>
    <property type="project" value="UniProtKB-KW"/>
</dbReference>
<keyword evidence="17" id="KW-0175">Coiled coil</keyword>
<evidence type="ECO:0000256" key="10">
    <source>
        <dbReference type="ARBA" id="ARBA00023310"/>
    </source>
</evidence>
<evidence type="ECO:0000256" key="12">
    <source>
        <dbReference type="ARBA" id="ARBA00025614"/>
    </source>
</evidence>
<evidence type="ECO:0000256" key="2">
    <source>
        <dbReference type="ARBA" id="ARBA00022448"/>
    </source>
</evidence>
<dbReference type="PANTHER" id="PTHR33445">
    <property type="entry name" value="ATP SYNTHASE SUBUNIT B', CHLOROPLASTIC"/>
    <property type="match status" value="1"/>
</dbReference>
<proteinExistence type="inferred from homology"/>
<dbReference type="GO" id="GO:0005886">
    <property type="term" value="C:plasma membrane"/>
    <property type="evidence" value="ECO:0007669"/>
    <property type="project" value="UniProtKB-SubCell"/>
</dbReference>
<dbReference type="InterPro" id="IPR028987">
    <property type="entry name" value="ATP_synth_B-like_membr_sf"/>
</dbReference>
<keyword evidence="8 15" id="KW-0406">Ion transport</keyword>
<dbReference type="InterPro" id="IPR005864">
    <property type="entry name" value="ATP_synth_F0_bsu_bac"/>
</dbReference>
<organism evidence="18 19">
    <name type="scientific">Flammeovirga aprica JL-4</name>
    <dbReference type="NCBI Taxonomy" id="694437"/>
    <lineage>
        <taxon>Bacteria</taxon>
        <taxon>Pseudomonadati</taxon>
        <taxon>Bacteroidota</taxon>
        <taxon>Cytophagia</taxon>
        <taxon>Cytophagales</taxon>
        <taxon>Flammeovirgaceae</taxon>
        <taxon>Flammeovirga</taxon>
    </lineage>
</organism>
<dbReference type="NCBIfam" id="TIGR01144">
    <property type="entry name" value="ATP_synt_b"/>
    <property type="match status" value="1"/>
</dbReference>
<gene>
    <name evidence="15 18" type="primary">atpF</name>
    <name evidence="18" type="ORF">HHU12_00635</name>
</gene>
<accession>A0A7X9NZC5</accession>
<keyword evidence="19" id="KW-1185">Reference proteome</keyword>
<evidence type="ECO:0000256" key="8">
    <source>
        <dbReference type="ARBA" id="ARBA00023065"/>
    </source>
</evidence>
<evidence type="ECO:0000256" key="16">
    <source>
        <dbReference type="RuleBase" id="RU003848"/>
    </source>
</evidence>
<keyword evidence="2 15" id="KW-0813">Transport</keyword>
<evidence type="ECO:0000256" key="14">
    <source>
        <dbReference type="ARBA" id="ARBA00037847"/>
    </source>
</evidence>
<reference evidence="18 19" key="1">
    <citation type="submission" date="2020-04" db="EMBL/GenBank/DDBJ databases">
        <title>Flammeovirga sp. SR4, a novel species isolated from seawater.</title>
        <authorList>
            <person name="Wang X."/>
        </authorList>
    </citation>
    <scope>NUCLEOTIDE SEQUENCE [LARGE SCALE GENOMIC DNA]</scope>
    <source>
        <strain evidence="18 19">ATCC 23126</strain>
    </source>
</reference>
<keyword evidence="10 15" id="KW-0066">ATP synthesis</keyword>
<evidence type="ECO:0000256" key="7">
    <source>
        <dbReference type="ARBA" id="ARBA00022989"/>
    </source>
</evidence>
<evidence type="ECO:0000256" key="6">
    <source>
        <dbReference type="ARBA" id="ARBA00022781"/>
    </source>
</evidence>
<protein>
    <recommendedName>
        <fullName evidence="15">ATP synthase subunit b</fullName>
    </recommendedName>
    <alternativeName>
        <fullName evidence="15">ATP synthase F(0) sector subunit b</fullName>
    </alternativeName>
    <alternativeName>
        <fullName evidence="15">ATPase subunit I</fullName>
    </alternativeName>
    <alternativeName>
        <fullName evidence="15">F-type ATPase subunit b</fullName>
        <shortName evidence="15">F-ATPase subunit b</shortName>
    </alternativeName>
</protein>
<comment type="function">
    <text evidence="12">Component of the F(0) channel, it forms part of the peripheral stalk, linking F(1) to F(0). The b'-subunit is a diverged and duplicated form of b found in plants and photosynthetic bacteria.</text>
</comment>
<evidence type="ECO:0000313" key="18">
    <source>
        <dbReference type="EMBL" id="NME66455.1"/>
    </source>
</evidence>
<keyword evidence="3 15" id="KW-1003">Cell membrane</keyword>
<evidence type="ECO:0000256" key="13">
    <source>
        <dbReference type="ARBA" id="ARBA00026054"/>
    </source>
</evidence>
<dbReference type="HAMAP" id="MF_01398">
    <property type="entry name" value="ATP_synth_b_bprime"/>
    <property type="match status" value="1"/>
</dbReference>
<comment type="similarity">
    <text evidence="1 15 16">Belongs to the ATPase B chain family.</text>
</comment>
<dbReference type="RefSeq" id="WP_169654206.1">
    <property type="nucleotide sequence ID" value="NZ_JABANE010000001.1"/>
</dbReference>
<dbReference type="PANTHER" id="PTHR33445:SF1">
    <property type="entry name" value="ATP SYNTHASE SUBUNIT B"/>
    <property type="match status" value="1"/>
</dbReference>
<dbReference type="InterPro" id="IPR002146">
    <property type="entry name" value="ATP_synth_b/b'su_bac/chlpt"/>
</dbReference>
<keyword evidence="9 15" id="KW-0472">Membrane</keyword>
<evidence type="ECO:0000256" key="15">
    <source>
        <dbReference type="HAMAP-Rule" id="MF_01398"/>
    </source>
</evidence>
<sequence length="163" mass="17823">MDIITPGVGLLFWNTLFFLIVFFIIGKKIVPAISKSLKDREESIDSALKSAEQAKADIAQLKADNEKMKEAARAEREEIINEAKAKADAMVAEAAEGAKAESKRIIDEARASIEAEKRDALSEIKGVVAELSLDIAEKVVRKQLSDDAAQQELVKELVAEAKI</sequence>
<dbReference type="GO" id="GO:0046933">
    <property type="term" value="F:proton-transporting ATP synthase activity, rotational mechanism"/>
    <property type="evidence" value="ECO:0007669"/>
    <property type="project" value="UniProtKB-UniRule"/>
</dbReference>
<dbReference type="GO" id="GO:0012505">
    <property type="term" value="C:endomembrane system"/>
    <property type="evidence" value="ECO:0007669"/>
    <property type="project" value="UniProtKB-SubCell"/>
</dbReference>
<evidence type="ECO:0000313" key="19">
    <source>
        <dbReference type="Proteomes" id="UP000576082"/>
    </source>
</evidence>
<evidence type="ECO:0000256" key="9">
    <source>
        <dbReference type="ARBA" id="ARBA00023136"/>
    </source>
</evidence>
<dbReference type="EMBL" id="JABANE010000001">
    <property type="protein sequence ID" value="NME66455.1"/>
    <property type="molecule type" value="Genomic_DNA"/>
</dbReference>
<feature type="coiled-coil region" evidence="17">
    <location>
        <begin position="37"/>
        <end position="119"/>
    </location>
</feature>
<comment type="function">
    <text evidence="11 15">F(1)F(0) ATP synthase produces ATP from ADP in the presence of a proton or sodium gradient. F-type ATPases consist of two structural domains, F(1) containing the extramembraneous catalytic core and F(0) containing the membrane proton channel, linked together by a central stalk and a peripheral stalk. During catalysis, ATP synthesis in the catalytic domain of F(1) is coupled via a rotary mechanism of the central stalk subunits to proton translocation.</text>
</comment>
<comment type="subunit">
    <text evidence="15">F-type ATPases have 2 components, F(1) - the catalytic core - and F(0) - the membrane proton channel. F(1) has five subunits: alpha(3), beta(3), gamma(1), delta(1), epsilon(1). F(0) has three main subunits: a(1), b(2) and c(10-14). The alpha and beta chains form an alternating ring which encloses part of the gamma chain. F(1) is attached to F(0) by a central stalk formed by the gamma and epsilon chains, while a peripheral stalk is formed by the delta and b chains.</text>
</comment>
<evidence type="ECO:0000256" key="1">
    <source>
        <dbReference type="ARBA" id="ARBA00005513"/>
    </source>
</evidence>
<dbReference type="Pfam" id="PF00430">
    <property type="entry name" value="ATP-synt_B"/>
    <property type="match status" value="1"/>
</dbReference>
<evidence type="ECO:0000256" key="3">
    <source>
        <dbReference type="ARBA" id="ARBA00022475"/>
    </source>
</evidence>
<keyword evidence="4 15" id="KW-0138">CF(0)</keyword>
<dbReference type="AlphaFoldDB" id="A0A7X9NZC5"/>
<evidence type="ECO:0000256" key="5">
    <source>
        <dbReference type="ARBA" id="ARBA00022692"/>
    </source>
</evidence>
<evidence type="ECO:0000256" key="4">
    <source>
        <dbReference type="ARBA" id="ARBA00022547"/>
    </source>
</evidence>
<comment type="subunit">
    <text evidence="13">F-type ATPases have 2 components, F(1) - the catalytic core - and F(0) - the membrane proton channel. F(1) has five subunits: alpha(3), beta(3), gamma(1), delta(1), epsilon(1). F(0) has four main subunits: a(1), b(2) and c(10-14). The alpha and beta chains form an alternating ring which encloses part of the gamma chain. F(1) is attached to F(0) by a central stalk formed by the gamma and epsilon chains, while a peripheral stalk is formed by the delta and b chains.</text>
</comment>
<keyword evidence="5 15" id="KW-0812">Transmembrane</keyword>
<comment type="subcellular location">
    <subcellularLocation>
        <location evidence="15">Cell membrane</location>
        <topology evidence="15">Single-pass membrane protein</topology>
    </subcellularLocation>
    <subcellularLocation>
        <location evidence="14">Endomembrane system</location>
        <topology evidence="14">Single-pass membrane protein</topology>
    </subcellularLocation>
</comment>
<dbReference type="Gene3D" id="1.20.5.620">
    <property type="entry name" value="F1F0 ATP synthase subunit B, membrane domain"/>
    <property type="match status" value="1"/>
</dbReference>
<keyword evidence="7 15" id="KW-1133">Transmembrane helix</keyword>
<comment type="caution">
    <text evidence="18">The sequence shown here is derived from an EMBL/GenBank/DDBJ whole genome shotgun (WGS) entry which is preliminary data.</text>
</comment>
<dbReference type="SUPFAM" id="SSF81573">
    <property type="entry name" value="F1F0 ATP synthase subunit B, membrane domain"/>
    <property type="match status" value="1"/>
</dbReference>
<dbReference type="CDD" id="cd06503">
    <property type="entry name" value="ATP-synt_Fo_b"/>
    <property type="match status" value="1"/>
</dbReference>
<feature type="transmembrane region" description="Helical" evidence="15">
    <location>
        <begin position="12"/>
        <end position="30"/>
    </location>
</feature>
<evidence type="ECO:0000256" key="11">
    <source>
        <dbReference type="ARBA" id="ARBA00025198"/>
    </source>
</evidence>
<name>A0A7X9NZC5_9BACT</name>